<dbReference type="InterPro" id="IPR005828">
    <property type="entry name" value="MFS_sugar_transport-like"/>
</dbReference>
<dbReference type="Gene3D" id="1.20.1250.20">
    <property type="entry name" value="MFS general substrate transporter like domains"/>
    <property type="match status" value="1"/>
</dbReference>
<dbReference type="PROSITE" id="PS50850">
    <property type="entry name" value="MFS"/>
    <property type="match status" value="1"/>
</dbReference>
<sequence length="275" mass="30740">MWLMQQGREDQVIKVLSILRGSRYDIVGELAVLKEDVNRITKASGGFKDLVGTKAGRKAVVTCMGLMFFQQLCGIDAILFYTVNIFQAANSTIDPFLATIIIGLTEVVMTIFVVFVIDRFGRKPLLIISSVMMTICLVILGYYFKFKDEGNDVSTFGWVPLTSLAYFNIVFSIGYGSVPFTVISEIFPLETKGVASSISIVTNWILVFTVTKLFPIMEYEMGQAATFWTFSCFAATSVAFTYFVIPETKGKTLQEIQKKLERKKTSSIKYPVEPA</sequence>
<accession>E2AT56</accession>
<evidence type="ECO:0000256" key="2">
    <source>
        <dbReference type="ARBA" id="ARBA00022448"/>
    </source>
</evidence>
<evidence type="ECO:0000256" key="1">
    <source>
        <dbReference type="ARBA" id="ARBA00004651"/>
    </source>
</evidence>
<keyword evidence="6 9" id="KW-1133">Transmembrane helix</keyword>
<protein>
    <submittedName>
        <fullName evidence="11">Solute carrier family 2, facilitated glucose transporter member 8</fullName>
    </submittedName>
</protein>
<dbReference type="SUPFAM" id="SSF103473">
    <property type="entry name" value="MFS general substrate transporter"/>
    <property type="match status" value="1"/>
</dbReference>
<gene>
    <name evidence="11" type="ORF">EAG_08688</name>
</gene>
<dbReference type="InterPro" id="IPR036259">
    <property type="entry name" value="MFS_trans_sf"/>
</dbReference>
<name>E2AT56_CAMFO</name>
<keyword evidence="12" id="KW-1185">Reference proteome</keyword>
<feature type="transmembrane region" description="Helical" evidence="9">
    <location>
        <begin position="59"/>
        <end position="83"/>
    </location>
</feature>
<dbReference type="PRINTS" id="PR00171">
    <property type="entry name" value="SUGRTRNSPORT"/>
</dbReference>
<dbReference type="PANTHER" id="PTHR48021">
    <property type="match status" value="1"/>
</dbReference>
<feature type="transmembrane region" description="Helical" evidence="9">
    <location>
        <begin position="226"/>
        <end position="245"/>
    </location>
</feature>
<feature type="transmembrane region" description="Helical" evidence="9">
    <location>
        <begin position="194"/>
        <end position="214"/>
    </location>
</feature>
<dbReference type="InterPro" id="IPR005829">
    <property type="entry name" value="Sugar_transporter_CS"/>
</dbReference>
<dbReference type="InterPro" id="IPR003663">
    <property type="entry name" value="Sugar/inositol_transpt"/>
</dbReference>
<evidence type="ECO:0000256" key="7">
    <source>
        <dbReference type="ARBA" id="ARBA00023136"/>
    </source>
</evidence>
<comment type="subcellular location">
    <subcellularLocation>
        <location evidence="1">Cell membrane</location>
        <topology evidence="1">Multi-pass membrane protein</topology>
    </subcellularLocation>
</comment>
<dbReference type="EMBL" id="GL442513">
    <property type="protein sequence ID" value="EFN63380.1"/>
    <property type="molecule type" value="Genomic_DNA"/>
</dbReference>
<keyword evidence="4 11" id="KW-0762">Sugar transport</keyword>
<dbReference type="InterPro" id="IPR050549">
    <property type="entry name" value="MFS_Trehalose_Transporter"/>
</dbReference>
<dbReference type="GO" id="GO:0022857">
    <property type="term" value="F:transmembrane transporter activity"/>
    <property type="evidence" value="ECO:0007669"/>
    <property type="project" value="InterPro"/>
</dbReference>
<dbReference type="InterPro" id="IPR020846">
    <property type="entry name" value="MFS_dom"/>
</dbReference>
<keyword evidence="7 9" id="KW-0472">Membrane</keyword>
<evidence type="ECO:0000256" key="5">
    <source>
        <dbReference type="ARBA" id="ARBA00022692"/>
    </source>
</evidence>
<feature type="transmembrane region" description="Helical" evidence="9">
    <location>
        <begin position="164"/>
        <end position="182"/>
    </location>
</feature>
<feature type="transmembrane region" description="Helical" evidence="9">
    <location>
        <begin position="95"/>
        <end position="117"/>
    </location>
</feature>
<evidence type="ECO:0000313" key="12">
    <source>
        <dbReference type="Proteomes" id="UP000000311"/>
    </source>
</evidence>
<dbReference type="GO" id="GO:0005886">
    <property type="term" value="C:plasma membrane"/>
    <property type="evidence" value="ECO:0007669"/>
    <property type="project" value="UniProtKB-SubCell"/>
</dbReference>
<keyword evidence="3" id="KW-1003">Cell membrane</keyword>
<organism evidence="12">
    <name type="scientific">Camponotus floridanus</name>
    <name type="common">Florida carpenter ant</name>
    <dbReference type="NCBI Taxonomy" id="104421"/>
    <lineage>
        <taxon>Eukaryota</taxon>
        <taxon>Metazoa</taxon>
        <taxon>Ecdysozoa</taxon>
        <taxon>Arthropoda</taxon>
        <taxon>Hexapoda</taxon>
        <taxon>Insecta</taxon>
        <taxon>Pterygota</taxon>
        <taxon>Neoptera</taxon>
        <taxon>Endopterygota</taxon>
        <taxon>Hymenoptera</taxon>
        <taxon>Apocrita</taxon>
        <taxon>Aculeata</taxon>
        <taxon>Formicoidea</taxon>
        <taxon>Formicidae</taxon>
        <taxon>Formicinae</taxon>
        <taxon>Camponotus</taxon>
    </lineage>
</organism>
<dbReference type="PROSITE" id="PS00216">
    <property type="entry name" value="SUGAR_TRANSPORT_1"/>
    <property type="match status" value="1"/>
</dbReference>
<dbReference type="OMA" id="MVEANIM"/>
<evidence type="ECO:0000313" key="11">
    <source>
        <dbReference type="EMBL" id="EFN63380.1"/>
    </source>
</evidence>
<feature type="transmembrane region" description="Helical" evidence="9">
    <location>
        <begin position="124"/>
        <end position="144"/>
    </location>
</feature>
<evidence type="ECO:0000256" key="6">
    <source>
        <dbReference type="ARBA" id="ARBA00022989"/>
    </source>
</evidence>
<proteinExistence type="predicted"/>
<evidence type="ECO:0000259" key="10">
    <source>
        <dbReference type="PROSITE" id="PS50850"/>
    </source>
</evidence>
<keyword evidence="8" id="KW-0325">Glycoprotein</keyword>
<dbReference type="InParanoid" id="E2AT56"/>
<keyword evidence="2" id="KW-0813">Transport</keyword>
<feature type="domain" description="Major facilitator superfamily (MFS) profile" evidence="10">
    <location>
        <begin position="1"/>
        <end position="249"/>
    </location>
</feature>
<dbReference type="AlphaFoldDB" id="E2AT56"/>
<dbReference type="Pfam" id="PF00083">
    <property type="entry name" value="Sugar_tr"/>
    <property type="match status" value="1"/>
</dbReference>
<keyword evidence="5 9" id="KW-0812">Transmembrane</keyword>
<evidence type="ECO:0000256" key="4">
    <source>
        <dbReference type="ARBA" id="ARBA00022597"/>
    </source>
</evidence>
<dbReference type="OrthoDB" id="6612291at2759"/>
<dbReference type="Proteomes" id="UP000000311">
    <property type="component" value="Unassembled WGS sequence"/>
</dbReference>
<reference evidence="11 12" key="1">
    <citation type="journal article" date="2010" name="Science">
        <title>Genomic comparison of the ants Camponotus floridanus and Harpegnathos saltator.</title>
        <authorList>
            <person name="Bonasio R."/>
            <person name="Zhang G."/>
            <person name="Ye C."/>
            <person name="Mutti N.S."/>
            <person name="Fang X."/>
            <person name="Qin N."/>
            <person name="Donahue G."/>
            <person name="Yang P."/>
            <person name="Li Q."/>
            <person name="Li C."/>
            <person name="Zhang P."/>
            <person name="Huang Z."/>
            <person name="Berger S.L."/>
            <person name="Reinberg D."/>
            <person name="Wang J."/>
            <person name="Liebig J."/>
        </authorList>
    </citation>
    <scope>NUCLEOTIDE SEQUENCE [LARGE SCALE GENOMIC DNA]</scope>
    <source>
        <strain evidence="12">C129</strain>
    </source>
</reference>
<dbReference type="PANTHER" id="PTHR48021:SF1">
    <property type="entry name" value="GH07001P-RELATED"/>
    <property type="match status" value="1"/>
</dbReference>
<evidence type="ECO:0000256" key="3">
    <source>
        <dbReference type="ARBA" id="ARBA00022475"/>
    </source>
</evidence>
<evidence type="ECO:0000256" key="9">
    <source>
        <dbReference type="SAM" id="Phobius"/>
    </source>
</evidence>
<dbReference type="FunFam" id="1.20.1250.20:FF:000218">
    <property type="entry name" value="facilitated trehalose transporter Tret1"/>
    <property type="match status" value="1"/>
</dbReference>
<evidence type="ECO:0000256" key="8">
    <source>
        <dbReference type="ARBA" id="ARBA00023180"/>
    </source>
</evidence>